<feature type="transmembrane region" description="Helical" evidence="1">
    <location>
        <begin position="26"/>
        <end position="49"/>
    </location>
</feature>
<dbReference type="Pfam" id="PF06182">
    <property type="entry name" value="ABC2_membrane_6"/>
    <property type="match status" value="1"/>
</dbReference>
<dbReference type="PANTHER" id="PTHR36833:SF2">
    <property type="entry name" value="SLR0610 PROTEIN"/>
    <property type="match status" value="1"/>
</dbReference>
<evidence type="ECO:0000256" key="1">
    <source>
        <dbReference type="SAM" id="Phobius"/>
    </source>
</evidence>
<keyword evidence="1" id="KW-0812">Transmembrane</keyword>
<proteinExistence type="predicted"/>
<accession>W0I4M5</accession>
<dbReference type="AlphaFoldDB" id="W0I4M5"/>
<keyword evidence="2" id="KW-0614">Plasmid</keyword>
<keyword evidence="3" id="KW-1185">Reference proteome</keyword>
<gene>
    <name evidence="2" type="ORF">Sant_P0322</name>
</gene>
<feature type="transmembrane region" description="Helical" evidence="1">
    <location>
        <begin position="205"/>
        <end position="225"/>
    </location>
</feature>
<name>W0I4M5_9GAMM</name>
<protein>
    <submittedName>
        <fullName evidence="2">ABC-type uncharacterized transport system,permease component</fullName>
    </submittedName>
</protein>
<dbReference type="RefSeq" id="WP_040133578.1">
    <property type="nucleotide sequence ID" value="NZ_CP006570.1"/>
</dbReference>
<feature type="transmembrane region" description="Helical" evidence="1">
    <location>
        <begin position="231"/>
        <end position="250"/>
    </location>
</feature>
<organism evidence="2 3">
    <name type="scientific">Sodalis praecaptivus</name>
    <dbReference type="NCBI Taxonomy" id="1239307"/>
    <lineage>
        <taxon>Bacteria</taxon>
        <taxon>Pseudomonadati</taxon>
        <taxon>Pseudomonadota</taxon>
        <taxon>Gammaproteobacteria</taxon>
        <taxon>Enterobacterales</taxon>
        <taxon>Bruguierivoracaceae</taxon>
        <taxon>Sodalis</taxon>
    </lineage>
</organism>
<evidence type="ECO:0000313" key="3">
    <source>
        <dbReference type="Proteomes" id="UP000019028"/>
    </source>
</evidence>
<evidence type="ECO:0000313" key="2">
    <source>
        <dbReference type="EMBL" id="AHF79358.1"/>
    </source>
</evidence>
<dbReference type="InterPro" id="IPR010390">
    <property type="entry name" value="ABC-2_transporter-like"/>
</dbReference>
<reference evidence="2 3" key="1">
    <citation type="journal article" date="2014" name="Genome Biol. Evol.">
        <title>Genome degeneration and adaptation in a nascent stage of symbiosis.</title>
        <authorList>
            <person name="Oakeson K.F."/>
            <person name="Gil R."/>
            <person name="Clayton A.L."/>
            <person name="Dunn D.M."/>
            <person name="von Niederhausern A.C."/>
            <person name="Hamil C."/>
            <person name="Aoyagi A."/>
            <person name="Duval B."/>
            <person name="Baca A."/>
            <person name="Silva F.J."/>
            <person name="Vallier A."/>
            <person name="Jackson D.G."/>
            <person name="Latorre A."/>
            <person name="Weiss R.B."/>
            <person name="Heddi A."/>
            <person name="Moya A."/>
            <person name="Dale C."/>
        </authorList>
    </citation>
    <scope>NUCLEOTIDE SEQUENCE [LARGE SCALE GENOMIC DNA]</scope>
    <source>
        <strain evidence="2 3">HS1</strain>
        <plasmid evidence="3">Plasmid pHS1</plasmid>
    </source>
</reference>
<feature type="transmembrane region" description="Helical" evidence="1">
    <location>
        <begin position="115"/>
        <end position="134"/>
    </location>
</feature>
<dbReference type="HOGENOM" id="CLU_071040_1_1_6"/>
<dbReference type="KEGG" id="sod:Sant_P0322"/>
<dbReference type="Proteomes" id="UP000019028">
    <property type="component" value="Plasmid pHS1"/>
</dbReference>
<dbReference type="PATRIC" id="fig|1239307.3.peg.4884"/>
<dbReference type="PANTHER" id="PTHR36833">
    <property type="entry name" value="SLR0610 PROTEIN-RELATED"/>
    <property type="match status" value="1"/>
</dbReference>
<geneLocation type="plasmid" evidence="2 3">
    <name>pHS1</name>
</geneLocation>
<keyword evidence="1" id="KW-1133">Transmembrane helix</keyword>
<dbReference type="EMBL" id="CP006570">
    <property type="protein sequence ID" value="AHF79358.1"/>
    <property type="molecule type" value="Genomic_DNA"/>
</dbReference>
<feature type="transmembrane region" description="Helical" evidence="1">
    <location>
        <begin position="146"/>
        <end position="166"/>
    </location>
</feature>
<feature type="transmembrane region" description="Helical" evidence="1">
    <location>
        <begin position="70"/>
        <end position="95"/>
    </location>
</feature>
<sequence length="262" mass="29266">MRHTVNILRLSLVLSLKRAMQYRWEFIIQGLLSLALALLQLVPLWLLFAERRTVAGWSFEPMLTLMGWYMMLYALVEGVIAPSLTAAVAGIRTGAFDYILLRPVDPLFLCSLADIRIWKIFDFLLGVGVAAYGWGHLPVSPSWGGIILAIVLALGGLTTAYALFVLAFSASFALISVQNLTNVLTALFGFARWPIQLFELPWRFVFRFVFPIAVMTSYPVMALMGQCHGPLALGALSVALVFFIAARWMWARALRRYRSASS</sequence>
<keyword evidence="1" id="KW-0472">Membrane</keyword>
<dbReference type="OrthoDB" id="9788195at2"/>